<name>A0A1R1WXD8_9FUNG</name>
<comment type="caution">
    <text evidence="7">The sequence shown here is derived from an EMBL/GenBank/DDBJ whole genome shotgun (WGS) entry which is preliminary data.</text>
</comment>
<dbReference type="InterPro" id="IPR014908">
    <property type="entry name" value="Nucleoporin_Nup133/Nup155_N"/>
</dbReference>
<dbReference type="Pfam" id="PF03177">
    <property type="entry name" value="Nucleoporin_C"/>
    <property type="match status" value="1"/>
</dbReference>
<keyword evidence="3" id="KW-0813">Transport</keyword>
<dbReference type="GO" id="GO:0006606">
    <property type="term" value="P:protein import into nucleus"/>
    <property type="evidence" value="ECO:0007669"/>
    <property type="project" value="TreeGrafter"/>
</dbReference>
<dbReference type="EMBL" id="LSSM01007748">
    <property type="protein sequence ID" value="OMJ07048.1"/>
    <property type="molecule type" value="Genomic_DNA"/>
</dbReference>
<organism evidence="7 8">
    <name type="scientific">Smittium culicis</name>
    <dbReference type="NCBI Taxonomy" id="133412"/>
    <lineage>
        <taxon>Eukaryota</taxon>
        <taxon>Fungi</taxon>
        <taxon>Fungi incertae sedis</taxon>
        <taxon>Zoopagomycota</taxon>
        <taxon>Kickxellomycotina</taxon>
        <taxon>Harpellomycetes</taxon>
        <taxon>Harpellales</taxon>
        <taxon>Legeriomycetaceae</taxon>
        <taxon>Smittium</taxon>
    </lineage>
</organism>
<feature type="domain" description="Nucleoporin Nup133/Nup155-like C-terminal" evidence="5">
    <location>
        <begin position="485"/>
        <end position="1115"/>
    </location>
</feature>
<evidence type="ECO:0000313" key="8">
    <source>
        <dbReference type="Proteomes" id="UP000187429"/>
    </source>
</evidence>
<dbReference type="Proteomes" id="UP000187429">
    <property type="component" value="Unassembled WGS sequence"/>
</dbReference>
<dbReference type="SUPFAM" id="SSF75011">
    <property type="entry name" value="3-carboxy-cis,cis-mucoante lactonizing enzyme"/>
    <property type="match status" value="1"/>
</dbReference>
<dbReference type="InterPro" id="IPR042538">
    <property type="entry name" value="Nucleoporin_Nup155_C_3"/>
</dbReference>
<dbReference type="OrthoDB" id="338970at2759"/>
<dbReference type="GO" id="GO:0017056">
    <property type="term" value="F:structural constituent of nuclear pore"/>
    <property type="evidence" value="ECO:0007669"/>
    <property type="project" value="InterPro"/>
</dbReference>
<evidence type="ECO:0000256" key="3">
    <source>
        <dbReference type="ARBA" id="ARBA00022448"/>
    </source>
</evidence>
<dbReference type="GO" id="GO:0036228">
    <property type="term" value="P:protein localization to nuclear inner membrane"/>
    <property type="evidence" value="ECO:0007669"/>
    <property type="project" value="TreeGrafter"/>
</dbReference>
<comment type="similarity">
    <text evidence="2">Belongs to the non-repetitive/WGA-negative nucleoporin family.</text>
</comment>
<comment type="subcellular location">
    <subcellularLocation>
        <location evidence="1">Nucleus</location>
    </subcellularLocation>
</comment>
<dbReference type="GO" id="GO:0000972">
    <property type="term" value="P:transcription-dependent tethering of RNA polymerase II gene DNA at nuclear periphery"/>
    <property type="evidence" value="ECO:0007669"/>
    <property type="project" value="TreeGrafter"/>
</dbReference>
<dbReference type="InterPro" id="IPR042537">
    <property type="entry name" value="Nucleoporin_Nup155_C_2"/>
</dbReference>
<reference evidence="8" key="1">
    <citation type="submission" date="2017-01" db="EMBL/GenBank/DDBJ databases">
        <authorList>
            <person name="Wang Y."/>
            <person name="White M."/>
            <person name="Kvist S."/>
            <person name="Moncalvo J.-M."/>
        </authorList>
    </citation>
    <scope>NUCLEOTIDE SEQUENCE [LARGE SCALE GENOMIC DNA]</scope>
    <source>
        <strain evidence="8">ID-206-W2</strain>
    </source>
</reference>
<evidence type="ECO:0000259" key="6">
    <source>
        <dbReference type="Pfam" id="PF08801"/>
    </source>
</evidence>
<dbReference type="Gene3D" id="1.20.58.1780">
    <property type="match status" value="1"/>
</dbReference>
<dbReference type="InterPro" id="IPR042533">
    <property type="entry name" value="Nucleoporin_Nup155_C_1"/>
</dbReference>
<dbReference type="PANTHER" id="PTHR10350:SF6">
    <property type="entry name" value="NUCLEAR PORE COMPLEX PROTEIN NUP155"/>
    <property type="match status" value="1"/>
</dbReference>
<dbReference type="Gene3D" id="1.20.120.1880">
    <property type="entry name" value="Nucleoporin, helical C-terminal domain"/>
    <property type="match status" value="1"/>
</dbReference>
<keyword evidence="8" id="KW-1185">Reference proteome</keyword>
<dbReference type="PANTHER" id="PTHR10350">
    <property type="entry name" value="NUCLEAR PORE COMPLEX PROTEIN NUP155"/>
    <property type="match status" value="1"/>
</dbReference>
<feature type="domain" description="Nucleoporin Nup133/Nup155-like N-terminal" evidence="6">
    <location>
        <begin position="1"/>
        <end position="386"/>
    </location>
</feature>
<dbReference type="AlphaFoldDB" id="A0A1R1WXD8"/>
<evidence type="ECO:0000256" key="2">
    <source>
        <dbReference type="ARBA" id="ARBA00007373"/>
    </source>
</evidence>
<evidence type="ECO:0000313" key="7">
    <source>
        <dbReference type="EMBL" id="OMJ07048.1"/>
    </source>
</evidence>
<accession>A0A1R1WXD8</accession>
<proteinExistence type="inferred from homology"/>
<keyword evidence="4" id="KW-0539">Nucleus</keyword>
<dbReference type="InterPro" id="IPR004870">
    <property type="entry name" value="Nucleoporin_Nup155"/>
</dbReference>
<evidence type="ECO:0000259" key="5">
    <source>
        <dbReference type="Pfam" id="PF03177"/>
    </source>
</evidence>
<dbReference type="GO" id="GO:0006405">
    <property type="term" value="P:RNA export from nucleus"/>
    <property type="evidence" value="ECO:0007669"/>
    <property type="project" value="TreeGrafter"/>
</dbReference>
<dbReference type="Gene3D" id="1.25.40.440">
    <property type="entry name" value="Nucleoporin, helical domain, central subdomain"/>
    <property type="match status" value="1"/>
</dbReference>
<dbReference type="InterPro" id="IPR007187">
    <property type="entry name" value="Nucleoporin_Nup133/Nup155_C"/>
</dbReference>
<dbReference type="GO" id="GO:0044611">
    <property type="term" value="C:nuclear pore inner ring"/>
    <property type="evidence" value="ECO:0007669"/>
    <property type="project" value="TreeGrafter"/>
</dbReference>
<gene>
    <name evidence="7" type="ORF">AYI69_g11584</name>
</gene>
<sequence length="1256" mass="141410">MGLFPQIERAWITVDHRLIIWNYEDNNFYTYEEQDQTIINVGIIEPKKGIFSENVSHILVVATTLEIFLLGVEVTKNSFSKTGNISLYTTQLKVSADNIMVSAIIGTKNGRIFLSGNDGHIYELLYHDSEGWINKKCRIVNLTSSLISIFIPTLFSFKNDDHVLSFAVDNERGILYTLSRNSIIEVISLGKDGTKFDRIIQHKNIYSEALIMSPAFDSLGKNSFEIVSINVVPLAESKTVHLVAISNTGSRLYFSTYKRVTRIYSSEKSSPETLELIHVRKANTKQNETLSVHNGLYLNYATILANVKNDDYDEMVCSNIDNSAIQQSIYRNGKSSLVEYSSVLKIEGKTWAISQIGNSKNRSTNDLCNTDIFNHTKVALLTNSGINILAKQNPLDMVIWLVSKGPIIDIEANAIIEGYGRSEMCSMCLTVLSSDESTQRSLSLNSVKNCSTLFFEYGGVPYVKANVAMTSQLVGKTSEPQIIFSGRHDGLYLFLARLLTQAWDTPVFKLANLKDNQTYLTPNQSLDSLLEIQSRLIRLQTFINRNQRFIPDNSYGMALQSSDNFISDNFSLAIGKSNEGCWKLEADSLFGAYTLIQQIIESISFLKIVTIININVMANEVENSIKSELCKATLSELATSLHVRKVCRELVVSVVGSRNSRSEIVENIGEALGKNCGSFFSEKDVKLYRAFEYLRVAQKLGESNSDPEQQQSLLQECLEMFTDSGILLGEKKLKQVVSIFCNFNWHLGALNLCLGCAKNADPNDLAINYYNNSVMLDSGFLNQDLKNDDLSKQLYDWRIYCYNLALLFIKPENSEISNKLFLISLNFTDILFHTTLYDFLLSSKLESTLTQIQTPFLVDYLRSTPVSIQKYDLLWRHYAYFSKFSQASAILHDLASGTLFKEITLAKRMEYLSLAISNAKSSLHYEKEKLPVSILNQMTDQLKTAQIQMEIVIVLSSKPDQENNIKLLNSRLFNVTELYDQFAQPLNLYEQILLLYKLSNFTDRVQIFEIYSHLIYESLQGEIANSSELNGPSDNFIAVCSKISSLGIRLHPSDSSFPLDLVVGLLVTLIADKQLYFSDNSENPSTVSNPGFIAQTLLDSNIPCVAINDIICSYLNFLLSFSNKDIIIGSDLRSDNMLISLNSPLNILKSCVIKSIETTTPEGEIFDIKSLNKFTNKNIVSILLIELQYLYRKWIDFSSSEMVNSEGSGADYDDNMFPAVTVTSSLSKYVLMANGFVNSQVISQLQQLQTEIHAYF</sequence>
<protein>
    <submittedName>
        <fullName evidence="7">Putative nucleoporin</fullName>
    </submittedName>
</protein>
<evidence type="ECO:0000256" key="4">
    <source>
        <dbReference type="ARBA" id="ARBA00023242"/>
    </source>
</evidence>
<dbReference type="Pfam" id="PF08801">
    <property type="entry name" value="Nucleoporin_N"/>
    <property type="match status" value="1"/>
</dbReference>
<evidence type="ECO:0000256" key="1">
    <source>
        <dbReference type="ARBA" id="ARBA00004123"/>
    </source>
</evidence>
<dbReference type="Gene3D" id="1.25.40.450">
    <property type="entry name" value="Nucleoporin, helical domain, N-terminal subdomain"/>
    <property type="match status" value="1"/>
</dbReference>